<proteinExistence type="predicted"/>
<accession>A0AAF0QPR0</accession>
<gene>
    <name evidence="1" type="ORF">MTR67_019982</name>
</gene>
<organism evidence="1 2">
    <name type="scientific">Solanum verrucosum</name>
    <dbReference type="NCBI Taxonomy" id="315347"/>
    <lineage>
        <taxon>Eukaryota</taxon>
        <taxon>Viridiplantae</taxon>
        <taxon>Streptophyta</taxon>
        <taxon>Embryophyta</taxon>
        <taxon>Tracheophyta</taxon>
        <taxon>Spermatophyta</taxon>
        <taxon>Magnoliopsida</taxon>
        <taxon>eudicotyledons</taxon>
        <taxon>Gunneridae</taxon>
        <taxon>Pentapetalae</taxon>
        <taxon>asterids</taxon>
        <taxon>lamiids</taxon>
        <taxon>Solanales</taxon>
        <taxon>Solanaceae</taxon>
        <taxon>Solanoideae</taxon>
        <taxon>Solaneae</taxon>
        <taxon>Solanum</taxon>
    </lineage>
</organism>
<protein>
    <recommendedName>
        <fullName evidence="3">Reverse transcriptase zinc-binding domain-containing protein</fullName>
    </recommendedName>
</protein>
<sequence length="128" mass="14982">MLFLQEHSGDNHLFLQCPLAYDLWNMSLLYFKISWVMPQSFREAYMFWSSWIVDKTIRKAWNMIPAEISWCIWTERNKRCYDGSSSPLHALKAKCLVNPVCWTKLSPVSNTGKLLDFISTLNLEGTNI</sequence>
<name>A0AAF0QPR0_SOLVR</name>
<evidence type="ECO:0000313" key="2">
    <source>
        <dbReference type="Proteomes" id="UP001234989"/>
    </source>
</evidence>
<reference evidence="1" key="1">
    <citation type="submission" date="2023-08" db="EMBL/GenBank/DDBJ databases">
        <title>A de novo genome assembly of Solanum verrucosum Schlechtendal, a Mexican diploid species geographically isolated from the other diploid A-genome species in potato relatives.</title>
        <authorList>
            <person name="Hosaka K."/>
        </authorList>
    </citation>
    <scope>NUCLEOTIDE SEQUENCE</scope>
    <source>
        <tissue evidence="1">Young leaves</tissue>
    </source>
</reference>
<evidence type="ECO:0000313" key="1">
    <source>
        <dbReference type="EMBL" id="WMV26597.1"/>
    </source>
</evidence>
<dbReference type="Proteomes" id="UP001234989">
    <property type="component" value="Chromosome 4"/>
</dbReference>
<dbReference type="AlphaFoldDB" id="A0AAF0QPR0"/>
<keyword evidence="2" id="KW-1185">Reference proteome</keyword>
<dbReference type="EMBL" id="CP133615">
    <property type="protein sequence ID" value="WMV26597.1"/>
    <property type="molecule type" value="Genomic_DNA"/>
</dbReference>
<evidence type="ECO:0008006" key="3">
    <source>
        <dbReference type="Google" id="ProtNLM"/>
    </source>
</evidence>